<dbReference type="AlphaFoldDB" id="A0A7X1CAX9"/>
<gene>
    <name evidence="3" type="ORF">HCI99_03390</name>
</gene>
<name>A0A7X1CAX9_9LIST</name>
<organism evidence="3 4">
    <name type="scientific">Listeria booriae</name>
    <dbReference type="NCBI Taxonomy" id="1552123"/>
    <lineage>
        <taxon>Bacteria</taxon>
        <taxon>Bacillati</taxon>
        <taxon>Bacillota</taxon>
        <taxon>Bacilli</taxon>
        <taxon>Bacillales</taxon>
        <taxon>Listeriaceae</taxon>
        <taxon>Listeria</taxon>
    </lineage>
</organism>
<reference evidence="3 4" key="1">
    <citation type="submission" date="2020-03" db="EMBL/GenBank/DDBJ databases">
        <title>Soil Listeria distribution.</title>
        <authorList>
            <person name="Liao J."/>
            <person name="Wiedmann M."/>
        </authorList>
    </citation>
    <scope>NUCLEOTIDE SEQUENCE [LARGE SCALE GENOMIC DNA]</scope>
    <source>
        <strain evidence="3 4">FSL L7-1547</strain>
    </source>
</reference>
<feature type="chain" id="PRO_5031212640" description="Bacterial Ig domain-containing protein" evidence="1">
    <location>
        <begin position="33"/>
        <end position="850"/>
    </location>
</feature>
<evidence type="ECO:0000259" key="2">
    <source>
        <dbReference type="Pfam" id="PF20622"/>
    </source>
</evidence>
<evidence type="ECO:0000256" key="1">
    <source>
        <dbReference type="SAM" id="SignalP"/>
    </source>
</evidence>
<dbReference type="Pfam" id="PF20622">
    <property type="entry name" value="Big_15"/>
    <property type="match status" value="3"/>
</dbReference>
<evidence type="ECO:0000313" key="3">
    <source>
        <dbReference type="EMBL" id="MBC1490861.1"/>
    </source>
</evidence>
<dbReference type="RefSeq" id="WP_185400406.1">
    <property type="nucleotide sequence ID" value="NZ_JAARRI010000003.1"/>
</dbReference>
<comment type="caution">
    <text evidence="3">The sequence shown here is derived from an EMBL/GenBank/DDBJ whole genome shotgun (WGS) entry which is preliminary data.</text>
</comment>
<feature type="signal peptide" evidence="1">
    <location>
        <begin position="1"/>
        <end position="32"/>
    </location>
</feature>
<protein>
    <recommendedName>
        <fullName evidence="2">Bacterial Ig domain-containing protein</fullName>
    </recommendedName>
</protein>
<feature type="domain" description="Bacterial Ig" evidence="2">
    <location>
        <begin position="769"/>
        <end position="850"/>
    </location>
</feature>
<dbReference type="InterPro" id="IPR046746">
    <property type="entry name" value="Big_15"/>
</dbReference>
<sequence length="850" mass="93003">MNRKFLKRTLISAVAVSLLVTNLIPAPTMANAQEATKKSAMTAAEKEFQAYLSKAGIQIDGSDLNKNMTAEQVEKFTKFAQSEAKKYPKDNAAKETRADSFDKSITRLTVKMKDTDKGTFITSFTPFNDTKDPYVGDAIGYAKLPLEGIIPFGLDIGGGKAMKDYWKGNYGARILVKFPEGVDAKEGFKIVDWEKSILDTNLFVKIIGVPTPVEMKFPLKFDRSSVRFGENSNELSLVVRGMDKSQVSESEWESYPQFLNESAIRLAATTNIGKLSGTAEGNLYLNVSQYPGNTDDTSKDKVLTKGKLPPSKTRKIEVQLFVIDRGGLVAGGAGAGNISKAQVIPGKEYINKSENNQIATWREYISLWDNKDKFNTVLSANQEVIGEGYELPGKNIFDRTLNVNLFKDGDYNEFEANRFDRIVDYYTHENVTAGGVNDISSISLSHTPQTIGYNKETEVKYTGSVTTHDGVKTNLSSAILRTTINTEASSLNFTGSQPDTIQTGQSLNLAGNFNGKTSDAFVIHYKVDNREWAQLDKYSAVPGEDVEWNATIAGLSKGKHQIQVKAVDSFGKDSNILTHQVTVADEVEAYLTANDYKISPSNQYVTGTHSKNVDKVKLFVNGADRMTAAGNNNGEGQYKIYAYDFIKNASDNVVVKALDKNGKVIKETKVNVEKEAGVETYLTANNYKIAPNSQYVSGTHSTDVEKIKLFVNGVDRMTAGANNNGAQGQYRIYAYDFIKSTSDNVVVKALNKSGQVIKETKVNITQDTGSITASNFKISTDELINGTFTGNIAVVKLYVDGVAKNQVRPTGSSYSLYAAGYVTSTNQNVVVTGFDANGIQVASQKVNVTN</sequence>
<proteinExistence type="predicted"/>
<keyword evidence="1" id="KW-0732">Signal</keyword>
<dbReference type="Proteomes" id="UP000533953">
    <property type="component" value="Unassembled WGS sequence"/>
</dbReference>
<feature type="domain" description="Bacterial Ig" evidence="2">
    <location>
        <begin position="682"/>
        <end position="766"/>
    </location>
</feature>
<dbReference type="EMBL" id="JAASTX010000003">
    <property type="protein sequence ID" value="MBC1490861.1"/>
    <property type="molecule type" value="Genomic_DNA"/>
</dbReference>
<feature type="domain" description="Bacterial Ig" evidence="2">
    <location>
        <begin position="591"/>
        <end position="673"/>
    </location>
</feature>
<evidence type="ECO:0000313" key="4">
    <source>
        <dbReference type="Proteomes" id="UP000533953"/>
    </source>
</evidence>
<accession>A0A7X1CAX9</accession>